<dbReference type="Gene3D" id="3.40.250.10">
    <property type="entry name" value="Rhodanese-like domain"/>
    <property type="match status" value="1"/>
</dbReference>
<dbReference type="Pfam" id="PF00581">
    <property type="entry name" value="Rhodanese"/>
    <property type="match status" value="1"/>
</dbReference>
<dbReference type="PANTHER" id="PTHR43031:SF1">
    <property type="entry name" value="PYRIDINE NUCLEOTIDE-DISULPHIDE OXIDOREDUCTASE"/>
    <property type="match status" value="1"/>
</dbReference>
<dbReference type="SMART" id="SM00450">
    <property type="entry name" value="RHOD"/>
    <property type="match status" value="1"/>
</dbReference>
<dbReference type="InterPro" id="IPR001763">
    <property type="entry name" value="Rhodanese-like_dom"/>
</dbReference>
<proteinExistence type="predicted"/>
<dbReference type="RefSeq" id="WP_375555987.1">
    <property type="nucleotide sequence ID" value="NZ_JBBVGT010000001.1"/>
</dbReference>
<sequence>MLSILLSFLIPLVGDMTCTDCIAIDSLYKAELQKIYKADIPTISIQDYLQMNADSVVVLDVREQREYRVSHLRNARNTGFIWFDMRDLYNIPKEKIVVVYSSIGDRSQRIAEMLLRSGYKNVYNLYGGIFEWVNQGYPVYTTHDIQTSQVHIYKKDLGVWLKKGTKVQ</sequence>
<dbReference type="EMBL" id="JBBVGT010000001">
    <property type="protein sequence ID" value="MFB5944405.1"/>
    <property type="molecule type" value="Genomic_DNA"/>
</dbReference>
<comment type="caution">
    <text evidence="2">The sequence shown here is derived from an EMBL/GenBank/DDBJ whole genome shotgun (WGS) entry which is preliminary data.</text>
</comment>
<dbReference type="InterPro" id="IPR036873">
    <property type="entry name" value="Rhodanese-like_dom_sf"/>
</dbReference>
<dbReference type="InterPro" id="IPR050229">
    <property type="entry name" value="GlpE_sulfurtransferase"/>
</dbReference>
<dbReference type="CDD" id="cd00158">
    <property type="entry name" value="RHOD"/>
    <property type="match status" value="1"/>
</dbReference>
<evidence type="ECO:0000313" key="2">
    <source>
        <dbReference type="EMBL" id="MFB5944405.1"/>
    </source>
</evidence>
<protein>
    <submittedName>
        <fullName evidence="2">Rhodanese-like domain-containing protein</fullName>
    </submittedName>
</protein>
<organism evidence="2 3">
    <name type="scientific">Albibacterium profundi</name>
    <dbReference type="NCBI Taxonomy" id="3134906"/>
    <lineage>
        <taxon>Bacteria</taxon>
        <taxon>Pseudomonadati</taxon>
        <taxon>Bacteroidota</taxon>
        <taxon>Sphingobacteriia</taxon>
        <taxon>Sphingobacteriales</taxon>
        <taxon>Sphingobacteriaceae</taxon>
        <taxon>Albibacterium</taxon>
    </lineage>
</organism>
<reference evidence="2 3" key="1">
    <citation type="submission" date="2024-04" db="EMBL/GenBank/DDBJ databases">
        <title>Albibacterium profundi sp. nov., isolated from sediment of the Challenger Deep of Mariana Trench.</title>
        <authorList>
            <person name="Wang Y."/>
        </authorList>
    </citation>
    <scope>NUCLEOTIDE SEQUENCE [LARGE SCALE GENOMIC DNA]</scope>
    <source>
        <strain evidence="2 3">RHL897</strain>
    </source>
</reference>
<dbReference type="SUPFAM" id="SSF52821">
    <property type="entry name" value="Rhodanese/Cell cycle control phosphatase"/>
    <property type="match status" value="1"/>
</dbReference>
<dbReference type="NCBIfam" id="NF045521">
    <property type="entry name" value="rhoda_near_glyco"/>
    <property type="match status" value="1"/>
</dbReference>
<dbReference type="PANTHER" id="PTHR43031">
    <property type="entry name" value="FAD-DEPENDENT OXIDOREDUCTASE"/>
    <property type="match status" value="1"/>
</dbReference>
<name>A0ABV5CCR0_9SPHI</name>
<gene>
    <name evidence="2" type="ORF">WKR92_01025</name>
</gene>
<evidence type="ECO:0000313" key="3">
    <source>
        <dbReference type="Proteomes" id="UP001580928"/>
    </source>
</evidence>
<keyword evidence="3" id="KW-1185">Reference proteome</keyword>
<dbReference type="PROSITE" id="PS50206">
    <property type="entry name" value="RHODANESE_3"/>
    <property type="match status" value="1"/>
</dbReference>
<evidence type="ECO:0000259" key="1">
    <source>
        <dbReference type="PROSITE" id="PS50206"/>
    </source>
</evidence>
<feature type="domain" description="Rhodanese" evidence="1">
    <location>
        <begin position="52"/>
        <end position="141"/>
    </location>
</feature>
<dbReference type="Proteomes" id="UP001580928">
    <property type="component" value="Unassembled WGS sequence"/>
</dbReference>
<accession>A0ABV5CCR0</accession>